<gene>
    <name evidence="5" type="primary">RPOL</name>
    <name evidence="5" type="ORF">NBO_360g0004</name>
</gene>
<dbReference type="InterPro" id="IPR022905">
    <property type="entry name" value="Rpo11-like"/>
</dbReference>
<dbReference type="InterPro" id="IPR036603">
    <property type="entry name" value="RBP11-like"/>
</dbReference>
<dbReference type="PANTHER" id="PTHR13946">
    <property type="entry name" value="DNA-DIRECTED RNA POLYMERASE I,II,III"/>
    <property type="match status" value="1"/>
</dbReference>
<name>R0MFC5_NOSB1</name>
<dbReference type="GO" id="GO:0003899">
    <property type="term" value="F:DNA-directed RNA polymerase activity"/>
    <property type="evidence" value="ECO:0007669"/>
    <property type="project" value="InterPro"/>
</dbReference>
<dbReference type="HOGENOM" id="CLU_1917636_0_0_1"/>
<dbReference type="GO" id="GO:0006351">
    <property type="term" value="P:DNA-templated transcription"/>
    <property type="evidence" value="ECO:0007669"/>
    <property type="project" value="InterPro"/>
</dbReference>
<evidence type="ECO:0000259" key="4">
    <source>
        <dbReference type="Pfam" id="PF13656"/>
    </source>
</evidence>
<dbReference type="SUPFAM" id="SSF55257">
    <property type="entry name" value="RBP11-like subunits of RNA polymerase"/>
    <property type="match status" value="1"/>
</dbReference>
<keyword evidence="6" id="KW-1185">Reference proteome</keyword>
<dbReference type="AlphaFoldDB" id="R0MFC5"/>
<keyword evidence="1 5" id="KW-0240">DNA-directed RNA polymerase</keyword>
<protein>
    <submittedName>
        <fullName evidence="5">DNA-directed RNA polymerase subunit L</fullName>
    </submittedName>
</protein>
<dbReference type="GO" id="GO:0046983">
    <property type="term" value="F:protein dimerization activity"/>
    <property type="evidence" value="ECO:0007669"/>
    <property type="project" value="InterPro"/>
</dbReference>
<proteinExistence type="inferred from homology"/>
<evidence type="ECO:0000313" key="6">
    <source>
        <dbReference type="Proteomes" id="UP000016927"/>
    </source>
</evidence>
<feature type="domain" description="DNA-directed RNA polymerase RBP11-like dimerisation" evidence="4">
    <location>
        <begin position="57"/>
        <end position="129"/>
    </location>
</feature>
<dbReference type="EMBL" id="KB909268">
    <property type="protein sequence ID" value="EOB12835.1"/>
    <property type="molecule type" value="Genomic_DNA"/>
</dbReference>
<dbReference type="PANTHER" id="PTHR13946:SF28">
    <property type="entry name" value="DNA-DIRECTED RNA POLYMERASES I AND III SUBUNIT RPAC2"/>
    <property type="match status" value="1"/>
</dbReference>
<dbReference type="Proteomes" id="UP000016927">
    <property type="component" value="Unassembled WGS sequence"/>
</dbReference>
<dbReference type="Pfam" id="PF13656">
    <property type="entry name" value="RNA_pol_L_2"/>
    <property type="match status" value="1"/>
</dbReference>
<comment type="similarity">
    <text evidence="3">Belongs to the archaeal Rpo11/eukaryotic RPB11/RPC19 RNA polymerase subunit family.</text>
</comment>
<evidence type="ECO:0000313" key="5">
    <source>
        <dbReference type="EMBL" id="EOB12835.1"/>
    </source>
</evidence>
<keyword evidence="2" id="KW-0804">Transcription</keyword>
<dbReference type="GO" id="GO:0055029">
    <property type="term" value="C:nuclear DNA-directed RNA polymerase complex"/>
    <property type="evidence" value="ECO:0007669"/>
    <property type="project" value="UniProtKB-ARBA"/>
</dbReference>
<organism evidence="5 6">
    <name type="scientific">Nosema bombycis (strain CQ1 / CVCC 102059)</name>
    <name type="common">Microsporidian parasite</name>
    <name type="synonym">Pebrine of silkworm</name>
    <dbReference type="NCBI Taxonomy" id="578461"/>
    <lineage>
        <taxon>Eukaryota</taxon>
        <taxon>Fungi</taxon>
        <taxon>Fungi incertae sedis</taxon>
        <taxon>Microsporidia</taxon>
        <taxon>Nosematidae</taxon>
        <taxon>Nosema</taxon>
    </lineage>
</organism>
<sequence>MNIYKRKKVKFVVFFIVKMNVKIKINLKEDKISFIFYPSMSNKFIKMVYDKNIPNTIEIRVDGETHTLGSSLTDEISRDNRCKFSTYKVEHPMDNHMLMKVCADGSCAVKDLIIETLKNLENNTQDLINQLQ</sequence>
<dbReference type="VEuPathDB" id="MicrosporidiaDB:NBO_360g0004"/>
<dbReference type="OrthoDB" id="10248581at2759"/>
<evidence type="ECO:0000256" key="3">
    <source>
        <dbReference type="ARBA" id="ARBA00025751"/>
    </source>
</evidence>
<dbReference type="InterPro" id="IPR009025">
    <property type="entry name" value="RBP11-like_dimer"/>
</dbReference>
<evidence type="ECO:0000256" key="2">
    <source>
        <dbReference type="ARBA" id="ARBA00023163"/>
    </source>
</evidence>
<accession>R0MFC5</accession>
<reference evidence="5 6" key="1">
    <citation type="journal article" date="2013" name="BMC Genomics">
        <title>Comparative genomics of parasitic silkworm microsporidia reveal an association between genome expansion and host adaptation.</title>
        <authorList>
            <person name="Pan G."/>
            <person name="Xu J."/>
            <person name="Li T."/>
            <person name="Xia Q."/>
            <person name="Liu S.L."/>
            <person name="Zhang G."/>
            <person name="Li S."/>
            <person name="Li C."/>
            <person name="Liu H."/>
            <person name="Yang L."/>
            <person name="Liu T."/>
            <person name="Zhang X."/>
            <person name="Wu Z."/>
            <person name="Fan W."/>
            <person name="Dang X."/>
            <person name="Xiang H."/>
            <person name="Tao M."/>
            <person name="Li Y."/>
            <person name="Hu J."/>
            <person name="Li Z."/>
            <person name="Lin L."/>
            <person name="Luo J."/>
            <person name="Geng L."/>
            <person name="Wang L."/>
            <person name="Long M."/>
            <person name="Wan Y."/>
            <person name="He N."/>
            <person name="Zhang Z."/>
            <person name="Lu C."/>
            <person name="Keeling P.J."/>
            <person name="Wang J."/>
            <person name="Xiang Z."/>
            <person name="Zhou Z."/>
        </authorList>
    </citation>
    <scope>NUCLEOTIDE SEQUENCE [LARGE SCALE GENOMIC DNA]</scope>
    <source>
        <strain evidence="6">CQ1 / CVCC 102059</strain>
    </source>
</reference>
<dbReference type="HAMAP" id="MF_00261">
    <property type="entry name" value="RNApol_arch_Rpo11"/>
    <property type="match status" value="1"/>
</dbReference>
<dbReference type="Gene3D" id="3.30.1360.10">
    <property type="entry name" value="RNA polymerase, RBP11-like subunit"/>
    <property type="match status" value="1"/>
</dbReference>
<evidence type="ECO:0000256" key="1">
    <source>
        <dbReference type="ARBA" id="ARBA00022478"/>
    </source>
</evidence>
<dbReference type="OMA" id="QTHKVVI"/>
<dbReference type="STRING" id="578461.R0MFC5"/>